<dbReference type="EMBL" id="JAMYJR010000001">
    <property type="protein sequence ID" value="MCO8269124.1"/>
    <property type="molecule type" value="Genomic_DNA"/>
</dbReference>
<comment type="caution">
    <text evidence="1">The sequence shown here is derived from an EMBL/GenBank/DDBJ whole genome shotgun (WGS) entry which is preliminary data.</text>
</comment>
<reference evidence="1 2" key="1">
    <citation type="submission" date="2022-06" db="EMBL/GenBank/DDBJ databases">
        <title>New Species of the Genus Actinoplanes, ActinopZanes ferrugineus.</title>
        <authorList>
            <person name="Ding P."/>
        </authorList>
    </citation>
    <scope>NUCLEOTIDE SEQUENCE [LARGE SCALE GENOMIC DNA]</scope>
    <source>
        <strain evidence="1 2">TRM88003</strain>
    </source>
</reference>
<gene>
    <name evidence="1" type="ORF">M1L60_00810</name>
</gene>
<protein>
    <recommendedName>
        <fullName evidence="3">Apea-like HEPN domain-containing protein</fullName>
    </recommendedName>
</protein>
<organism evidence="1 2">
    <name type="scientific">Paractinoplanes aksuensis</name>
    <dbReference type="NCBI Taxonomy" id="2939490"/>
    <lineage>
        <taxon>Bacteria</taxon>
        <taxon>Bacillati</taxon>
        <taxon>Actinomycetota</taxon>
        <taxon>Actinomycetes</taxon>
        <taxon>Micromonosporales</taxon>
        <taxon>Micromonosporaceae</taxon>
        <taxon>Paractinoplanes</taxon>
    </lineage>
</organism>
<keyword evidence="2" id="KW-1185">Reference proteome</keyword>
<dbReference type="Proteomes" id="UP001523369">
    <property type="component" value="Unassembled WGS sequence"/>
</dbReference>
<evidence type="ECO:0008006" key="3">
    <source>
        <dbReference type="Google" id="ProtNLM"/>
    </source>
</evidence>
<dbReference type="RefSeq" id="WP_253235265.1">
    <property type="nucleotide sequence ID" value="NZ_JAMYJR010000001.1"/>
</dbReference>
<evidence type="ECO:0000313" key="2">
    <source>
        <dbReference type="Proteomes" id="UP001523369"/>
    </source>
</evidence>
<name>A0ABT1DE83_9ACTN</name>
<accession>A0ABT1DE83</accession>
<proteinExistence type="predicted"/>
<sequence>MEEQGYLETDLEPVKEPNFGDDRDLVWSRAQAAGIEARWLERVREDDTVLKYLTISLPNGREKTSFPLGARRAPGFLQSNFEYWTMLSDYLAFLDRKDRTIEAYVRPAFGMGWLPQQLPGAIQASVDSPAEEPDSTDEEVIDIASRSTTHINPDRPWVLPIEGSSVHEVEFSPPSPGMQTLEHLHYRRNMTSNRSFTLKIRNVATGRHDDAVALLEGLSGALFFEIDLLYGGLLQLVRFNRDSLIRARRPKDAATKLRLPKVQYAQEATALYEYGRTAVGTPLLEFQAFYQVIEYFYPLFSRAETLKRLRRQLLDPRFDLHDDSQLNGILAIASQSPRGFGGERDQLKDTLDAIVEDSELRAFIDADDERKKFLTEGKKIKDVAVINPVDAGNKLTRQAADRVYDIRCRIVHTKEDGGKTGVKMIVPGSRESKLLQHDIDLVQFLAQKAIIAGARRAPW</sequence>
<evidence type="ECO:0000313" key="1">
    <source>
        <dbReference type="EMBL" id="MCO8269124.1"/>
    </source>
</evidence>